<protein>
    <submittedName>
        <fullName evidence="4">Putative CdaR transcriptional regulator</fullName>
    </submittedName>
</protein>
<dbReference type="PANTHER" id="PTHR33744">
    <property type="entry name" value="CARBOHYDRATE DIACID REGULATOR"/>
    <property type="match status" value="1"/>
</dbReference>
<dbReference type="AlphaFoldDB" id="D8WWM2"/>
<reference evidence="4" key="1">
    <citation type="journal article" date="2010" name="Environ. Microbiol.">
        <title>Identification of enzymes involved in anaerobic benzene degradation by a strictly anaerobic iron-reducing enrichment culture.</title>
        <authorList>
            <person name="Abu Laban N."/>
            <person name="Selesi D."/>
            <person name="Rattei T."/>
            <person name="Tischler P."/>
            <person name="Meckenstock R.U."/>
        </authorList>
    </citation>
    <scope>NUCLEOTIDE SEQUENCE</scope>
</reference>
<organism evidence="4">
    <name type="scientific">Clostridia bacterium enrichment culture clone BF</name>
    <dbReference type="NCBI Taxonomy" id="857391"/>
    <lineage>
        <taxon>Bacteria</taxon>
        <taxon>Bacillati</taxon>
        <taxon>Bacillota</taxon>
        <taxon>Clostridia</taxon>
        <taxon>environmental samples</taxon>
    </lineage>
</organism>
<evidence type="ECO:0000256" key="1">
    <source>
        <dbReference type="ARBA" id="ARBA00006754"/>
    </source>
</evidence>
<evidence type="ECO:0000313" key="4">
    <source>
        <dbReference type="EMBL" id="ADJ93976.1"/>
    </source>
</evidence>
<evidence type="ECO:0000259" key="2">
    <source>
        <dbReference type="Pfam" id="PF13556"/>
    </source>
</evidence>
<dbReference type="InterPro" id="IPR051448">
    <property type="entry name" value="CdaR-like_regulators"/>
</dbReference>
<dbReference type="Gene3D" id="1.10.10.2840">
    <property type="entry name" value="PucR C-terminal helix-turn-helix domain"/>
    <property type="match status" value="1"/>
</dbReference>
<feature type="domain" description="PucR C-terminal helix-turn-helix" evidence="2">
    <location>
        <begin position="365"/>
        <end position="421"/>
    </location>
</feature>
<evidence type="ECO:0000259" key="3">
    <source>
        <dbReference type="Pfam" id="PF17853"/>
    </source>
</evidence>
<dbReference type="Pfam" id="PF17853">
    <property type="entry name" value="GGDEF_2"/>
    <property type="match status" value="1"/>
</dbReference>
<comment type="similarity">
    <text evidence="1">Belongs to the CdaR family.</text>
</comment>
<name>D8WWM2_9FIRM</name>
<proteinExistence type="inferred from homology"/>
<feature type="domain" description="CdaR GGDEF-like" evidence="3">
    <location>
        <begin position="183"/>
        <end position="310"/>
    </location>
</feature>
<dbReference type="InterPro" id="IPR025736">
    <property type="entry name" value="PucR_C-HTH_dom"/>
</dbReference>
<dbReference type="Pfam" id="PF13556">
    <property type="entry name" value="HTH_30"/>
    <property type="match status" value="1"/>
</dbReference>
<accession>D8WWM2</accession>
<dbReference type="InterPro" id="IPR042070">
    <property type="entry name" value="PucR_C-HTH_sf"/>
</dbReference>
<feature type="non-terminal residue" evidence="4">
    <location>
        <position position="427"/>
    </location>
</feature>
<dbReference type="EMBL" id="GU357966">
    <property type="protein sequence ID" value="ADJ93976.1"/>
    <property type="molecule type" value="Genomic_DNA"/>
</dbReference>
<sequence>MIENAWLYEKTADHQAKLGKLLEIHNKLIGKVLNGEGLSSIVNSLHVLLQAPVIVEDNQHHILVASEADVDSKYSLKYVTRQKGAVERSLQSGQIVRCFPYDYKGKACTRIIAPIGKSHQLMGYLSVIMDPVRAESDLETVAIEQGAAVLAMEMMKERIKSEVEARYRGEFLDDLINGTYGDEESCTLRAKFFGYDLMVPARVAVVSLHNHDKKSVVTEMFNRSICQKIKSDIANLLPRCFISRQKDNLVILAPQNIRNKSRDEKAVFEKVREQINCRYPKLKVTIGIGSLCRELHEYQESYHQALKALTFTKQGLNGSRVISYEELGICALIAEIKDQKALINFVQSIIGPLLDYEPPKGQVFVETLEEFLRSENNFEETANNLHVHIGTVKYRLRRIREILNIDFTQTKLFNLNMALQINRLLSK</sequence>
<dbReference type="InterPro" id="IPR041522">
    <property type="entry name" value="CdaR_GGDEF"/>
</dbReference>
<dbReference type="PANTHER" id="PTHR33744:SF1">
    <property type="entry name" value="DNA-BINDING TRANSCRIPTIONAL ACTIVATOR ADER"/>
    <property type="match status" value="1"/>
</dbReference>